<dbReference type="Gene3D" id="3.30.530.20">
    <property type="match status" value="2"/>
</dbReference>
<dbReference type="Proteomes" id="UP001157114">
    <property type="component" value="Unassembled WGS sequence"/>
</dbReference>
<name>A0ABQ6GJE2_9BACL</name>
<sequence>MLATIKPDGTGYTVTFERKLHHSKKEVWSYFTDNDKLPLWFSELRMADLREGGHLSFNMGDGTFETLTITACEPQSVLAFTWGEDMAVRFEFHEDRGICTLRLIESISKPSAHTPKDLAGWHVCLDVIQSLLDYGQPLADRREHWESWYPKYADALRQHESYIVEVSISVEQPIAAVWKAVTEAEALSKWYSPGSPWEIAECKEGATVLFHHSPNPYHSGTEVTTLPAIITACEPPYRFALQWDYAGANDIPVTTTFRLEACEGGTNITMSESGYENAEQAEPVSKGYSMSLANLKAYLAGKPLPY</sequence>
<feature type="domain" description="Activator of Hsp90 ATPase homologue 1/2-like C-terminal" evidence="2">
    <location>
        <begin position="173"/>
        <end position="299"/>
    </location>
</feature>
<accession>A0ABQ6GJE2</accession>
<comment type="similarity">
    <text evidence="1">Belongs to the AHA1 family.</text>
</comment>
<dbReference type="RefSeq" id="WP_349816741.1">
    <property type="nucleotide sequence ID" value="NZ_BSSQ01000018.1"/>
</dbReference>
<dbReference type="EMBL" id="BSSQ01000018">
    <property type="protein sequence ID" value="GLX70343.1"/>
    <property type="molecule type" value="Genomic_DNA"/>
</dbReference>
<dbReference type="InterPro" id="IPR013538">
    <property type="entry name" value="ASHA1/2-like_C"/>
</dbReference>
<evidence type="ECO:0000256" key="1">
    <source>
        <dbReference type="ARBA" id="ARBA00006817"/>
    </source>
</evidence>
<dbReference type="Pfam" id="PF08327">
    <property type="entry name" value="AHSA1"/>
    <property type="match status" value="2"/>
</dbReference>
<evidence type="ECO:0000259" key="2">
    <source>
        <dbReference type="Pfam" id="PF08327"/>
    </source>
</evidence>
<organism evidence="3 4">
    <name type="scientific">Paenibacillus glycanilyticus</name>
    <dbReference type="NCBI Taxonomy" id="126569"/>
    <lineage>
        <taxon>Bacteria</taxon>
        <taxon>Bacillati</taxon>
        <taxon>Bacillota</taxon>
        <taxon>Bacilli</taxon>
        <taxon>Bacillales</taxon>
        <taxon>Paenibacillaceae</taxon>
        <taxon>Paenibacillus</taxon>
    </lineage>
</organism>
<evidence type="ECO:0000313" key="3">
    <source>
        <dbReference type="EMBL" id="GLX70343.1"/>
    </source>
</evidence>
<gene>
    <name evidence="3" type="ORF">MU1_46890</name>
</gene>
<reference evidence="3 4" key="1">
    <citation type="submission" date="2023-03" db="EMBL/GenBank/DDBJ databases">
        <title>Draft genome sequence of the bacteria which degrade cell wall of Tricholomamatutake.</title>
        <authorList>
            <person name="Konishi Y."/>
            <person name="Fukuta Y."/>
            <person name="Shirasaka N."/>
        </authorList>
    </citation>
    <scope>NUCLEOTIDE SEQUENCE [LARGE SCALE GENOMIC DNA]</scope>
    <source>
        <strain evidence="4">mu1</strain>
    </source>
</reference>
<evidence type="ECO:0000313" key="4">
    <source>
        <dbReference type="Proteomes" id="UP001157114"/>
    </source>
</evidence>
<keyword evidence="4" id="KW-1185">Reference proteome</keyword>
<comment type="caution">
    <text evidence="3">The sequence shown here is derived from an EMBL/GenBank/DDBJ whole genome shotgun (WGS) entry which is preliminary data.</text>
</comment>
<dbReference type="InterPro" id="IPR023393">
    <property type="entry name" value="START-like_dom_sf"/>
</dbReference>
<protein>
    <recommendedName>
        <fullName evidence="2">Activator of Hsp90 ATPase homologue 1/2-like C-terminal domain-containing protein</fullName>
    </recommendedName>
</protein>
<feature type="domain" description="Activator of Hsp90 ATPase homologue 1/2-like C-terminal" evidence="2">
    <location>
        <begin position="23"/>
        <end position="132"/>
    </location>
</feature>
<dbReference type="SUPFAM" id="SSF55961">
    <property type="entry name" value="Bet v1-like"/>
    <property type="match status" value="2"/>
</dbReference>
<dbReference type="CDD" id="cd08899">
    <property type="entry name" value="SRPBCC_CalC_Aha1-like_6"/>
    <property type="match status" value="1"/>
</dbReference>
<proteinExistence type="inferred from homology"/>